<dbReference type="PIRSF" id="PIRSF002419">
    <property type="entry name" value="Tetraspanin"/>
    <property type="match status" value="1"/>
</dbReference>
<dbReference type="Pfam" id="PF00335">
    <property type="entry name" value="Tetraspanin"/>
    <property type="match status" value="1"/>
</dbReference>
<accession>A0ABM3K1A4</accession>
<comment type="subcellular location">
    <subcellularLocation>
        <location evidence="1 6">Membrane</location>
        <topology evidence="1 6">Multi-pass membrane protein</topology>
    </subcellularLocation>
</comment>
<evidence type="ECO:0000256" key="5">
    <source>
        <dbReference type="ARBA" id="ARBA00023136"/>
    </source>
</evidence>
<name>A0ABM3K1A4_BACDO</name>
<feature type="transmembrane region" description="Helical" evidence="6">
    <location>
        <begin position="214"/>
        <end position="236"/>
    </location>
</feature>
<dbReference type="PRINTS" id="PR00259">
    <property type="entry name" value="TMFOUR"/>
</dbReference>
<reference evidence="8" key="2">
    <citation type="submission" date="2025-08" db="UniProtKB">
        <authorList>
            <consortium name="RefSeq"/>
        </authorList>
    </citation>
    <scope>IDENTIFICATION</scope>
    <source>
        <tissue evidence="8">Adult</tissue>
    </source>
</reference>
<feature type="transmembrane region" description="Helical" evidence="6">
    <location>
        <begin position="90"/>
        <end position="112"/>
    </location>
</feature>
<feature type="transmembrane region" description="Helical" evidence="6">
    <location>
        <begin position="62"/>
        <end position="83"/>
    </location>
</feature>
<dbReference type="RefSeq" id="XP_049315263.1">
    <property type="nucleotide sequence ID" value="XM_049459306.1"/>
</dbReference>
<keyword evidence="7" id="KW-1185">Reference proteome</keyword>
<evidence type="ECO:0000313" key="7">
    <source>
        <dbReference type="Proteomes" id="UP001652620"/>
    </source>
</evidence>
<dbReference type="Proteomes" id="UP001652620">
    <property type="component" value="Chromosome 1"/>
</dbReference>
<reference evidence="7" key="1">
    <citation type="submission" date="2025-05" db="UniProtKB">
        <authorList>
            <consortium name="RefSeq"/>
        </authorList>
    </citation>
    <scope>NUCLEOTIDE SEQUENCE [LARGE SCALE GENOMIC DNA]</scope>
</reference>
<gene>
    <name evidence="8" type="primary">LOC105221788</name>
</gene>
<dbReference type="SUPFAM" id="SSF48652">
    <property type="entry name" value="Tetraspanin"/>
    <property type="match status" value="1"/>
</dbReference>
<sequence length="248" mass="27573">MGTLDQETDIMLSFNFIRGMLLLFNLLLWFAGLLIILTGIWLQTDFQNYLKISGGYSNYVPYLLLIVGGILVFAASLACSCIVKVDPTMLVIYGGFLIAAMFTLILMSIYIYTYKDSVITGLPAGIEREVKNYNAYKSDPFLANNATLIDYIQNNLECCGGKNHLDWPKDSLPNSCCWDSGENKNCSDFQFGQLHEVGCLPKLIRLINTNLTSIGVMLSVLALFPLFAMVFSYSLASASRRIGYQPIG</sequence>
<proteinExistence type="inferred from homology"/>
<dbReference type="InterPro" id="IPR008952">
    <property type="entry name" value="Tetraspanin_EC2_sf"/>
</dbReference>
<comment type="similarity">
    <text evidence="2 6">Belongs to the tetraspanin (TM4SF) family.</text>
</comment>
<keyword evidence="3 6" id="KW-0812">Transmembrane</keyword>
<dbReference type="Gene3D" id="1.10.1450.10">
    <property type="entry name" value="Tetraspanin"/>
    <property type="match status" value="1"/>
</dbReference>
<evidence type="ECO:0000256" key="3">
    <source>
        <dbReference type="ARBA" id="ARBA00022692"/>
    </source>
</evidence>
<organism evidence="7 8">
    <name type="scientific">Bactrocera dorsalis</name>
    <name type="common">Oriental fruit fly</name>
    <name type="synonym">Dacus dorsalis</name>
    <dbReference type="NCBI Taxonomy" id="27457"/>
    <lineage>
        <taxon>Eukaryota</taxon>
        <taxon>Metazoa</taxon>
        <taxon>Ecdysozoa</taxon>
        <taxon>Arthropoda</taxon>
        <taxon>Hexapoda</taxon>
        <taxon>Insecta</taxon>
        <taxon>Pterygota</taxon>
        <taxon>Neoptera</taxon>
        <taxon>Endopterygota</taxon>
        <taxon>Diptera</taxon>
        <taxon>Brachycera</taxon>
        <taxon>Muscomorpha</taxon>
        <taxon>Tephritoidea</taxon>
        <taxon>Tephritidae</taxon>
        <taxon>Bactrocera</taxon>
        <taxon>Bactrocera</taxon>
    </lineage>
</organism>
<keyword evidence="5 6" id="KW-0472">Membrane</keyword>
<dbReference type="PANTHER" id="PTHR19282">
    <property type="entry name" value="TETRASPANIN"/>
    <property type="match status" value="1"/>
</dbReference>
<dbReference type="GeneID" id="105221788"/>
<dbReference type="InterPro" id="IPR018499">
    <property type="entry name" value="Tetraspanin/Peripherin"/>
</dbReference>
<evidence type="ECO:0000256" key="4">
    <source>
        <dbReference type="ARBA" id="ARBA00022989"/>
    </source>
</evidence>
<dbReference type="InterPro" id="IPR000301">
    <property type="entry name" value="Tetraspanin_animals"/>
</dbReference>
<evidence type="ECO:0000256" key="1">
    <source>
        <dbReference type="ARBA" id="ARBA00004141"/>
    </source>
</evidence>
<evidence type="ECO:0000313" key="8">
    <source>
        <dbReference type="RefSeq" id="XP_049315263.1"/>
    </source>
</evidence>
<dbReference type="CDD" id="cd03127">
    <property type="entry name" value="tetraspanin_LEL"/>
    <property type="match status" value="1"/>
</dbReference>
<evidence type="ECO:0000256" key="6">
    <source>
        <dbReference type="RuleBase" id="RU361218"/>
    </source>
</evidence>
<protein>
    <recommendedName>
        <fullName evidence="6">Tetraspanin</fullName>
    </recommendedName>
</protein>
<keyword evidence="4 6" id="KW-1133">Transmembrane helix</keyword>
<feature type="transmembrane region" description="Helical" evidence="6">
    <location>
        <begin position="21"/>
        <end position="42"/>
    </location>
</feature>
<evidence type="ECO:0000256" key="2">
    <source>
        <dbReference type="ARBA" id="ARBA00006840"/>
    </source>
</evidence>
<dbReference type="PANTHER" id="PTHR19282:SF252">
    <property type="entry name" value="TETRASPANIN"/>
    <property type="match status" value="1"/>
</dbReference>